<dbReference type="PANTHER" id="PTHR24305">
    <property type="entry name" value="CYTOCHROME P450"/>
    <property type="match status" value="1"/>
</dbReference>
<keyword evidence="4 8" id="KW-0479">Metal-binding</keyword>
<dbReference type="HOGENOM" id="CLU_1261868_0_0_1"/>
<dbReference type="PROSITE" id="PS00086">
    <property type="entry name" value="CYTOCHROME_P450"/>
    <property type="match status" value="1"/>
</dbReference>
<evidence type="ECO:0000256" key="8">
    <source>
        <dbReference type="RuleBase" id="RU000461"/>
    </source>
</evidence>
<evidence type="ECO:0000256" key="7">
    <source>
        <dbReference type="ARBA" id="ARBA00023033"/>
    </source>
</evidence>
<dbReference type="OMA" id="IRTHPAF"/>
<dbReference type="STRING" id="502779.C1HA77"/>
<comment type="cofactor">
    <cofactor evidence="1">
        <name>heme</name>
        <dbReference type="ChEBI" id="CHEBI:30413"/>
    </cofactor>
</comment>
<proteinExistence type="inferred from homology"/>
<evidence type="ECO:0000256" key="3">
    <source>
        <dbReference type="ARBA" id="ARBA00022617"/>
    </source>
</evidence>
<feature type="compositionally biased region" description="Polar residues" evidence="9">
    <location>
        <begin position="9"/>
        <end position="19"/>
    </location>
</feature>
<evidence type="ECO:0000256" key="1">
    <source>
        <dbReference type="ARBA" id="ARBA00001971"/>
    </source>
</evidence>
<evidence type="ECO:0000256" key="9">
    <source>
        <dbReference type="SAM" id="MobiDB-lite"/>
    </source>
</evidence>
<dbReference type="Gene3D" id="1.10.630.10">
    <property type="entry name" value="Cytochrome P450"/>
    <property type="match status" value="1"/>
</dbReference>
<dbReference type="PANTHER" id="PTHR24305:SF237">
    <property type="entry name" value="CYTOCHROME P450 MONOOXYGENASE ATNE-RELATED"/>
    <property type="match status" value="1"/>
</dbReference>
<evidence type="ECO:0000256" key="5">
    <source>
        <dbReference type="ARBA" id="ARBA00023002"/>
    </source>
</evidence>
<dbReference type="eggNOG" id="KOG0159">
    <property type="taxonomic scope" value="Eukaryota"/>
</dbReference>
<accession>C1HA77</accession>
<evidence type="ECO:0008006" key="12">
    <source>
        <dbReference type="Google" id="ProtNLM"/>
    </source>
</evidence>
<dbReference type="SUPFAM" id="SSF48264">
    <property type="entry name" value="Cytochrome P450"/>
    <property type="match status" value="1"/>
</dbReference>
<dbReference type="RefSeq" id="XP_002790507.1">
    <property type="nucleotide sequence ID" value="XM_002790461.1"/>
</dbReference>
<dbReference type="GO" id="GO:0004497">
    <property type="term" value="F:monooxygenase activity"/>
    <property type="evidence" value="ECO:0007669"/>
    <property type="project" value="UniProtKB-KW"/>
</dbReference>
<dbReference type="InterPro" id="IPR036396">
    <property type="entry name" value="Cyt_P450_sf"/>
</dbReference>
<keyword evidence="5 8" id="KW-0560">Oxidoreductase</keyword>
<sequence length="219" mass="24566">MQKGHQKRFNSLSSQSQRPSDWEGLHPTIRAACTSPEQIYGKALNSLQYLRACIDEGLRSPHRCQVTYPARFSLEASSFIITLAGTTINTPPYTINHNEEYYPNPYSYLQEHWIVDPVAPDGDVCSESRVAAPRSAFTTFSIGPRGCAGKRLAYLELTHALARLLFSYDMRLSPGSKGVGAGNPNHKHEGRRRTNEYQLLDIFLVARDGPVAVFRPKRN</sequence>
<dbReference type="GO" id="GO:0020037">
    <property type="term" value="F:heme binding"/>
    <property type="evidence" value="ECO:0007669"/>
    <property type="project" value="InterPro"/>
</dbReference>
<organism evidence="10 11">
    <name type="scientific">Paracoccidioides lutzii (strain ATCC MYA-826 / Pb01)</name>
    <name type="common">Paracoccidioides brasiliensis</name>
    <dbReference type="NCBI Taxonomy" id="502779"/>
    <lineage>
        <taxon>Eukaryota</taxon>
        <taxon>Fungi</taxon>
        <taxon>Dikarya</taxon>
        <taxon>Ascomycota</taxon>
        <taxon>Pezizomycotina</taxon>
        <taxon>Eurotiomycetes</taxon>
        <taxon>Eurotiomycetidae</taxon>
        <taxon>Onygenales</taxon>
        <taxon>Ajellomycetaceae</taxon>
        <taxon>Paracoccidioides</taxon>
    </lineage>
</organism>
<evidence type="ECO:0000313" key="11">
    <source>
        <dbReference type="Proteomes" id="UP000002059"/>
    </source>
</evidence>
<evidence type="ECO:0000256" key="4">
    <source>
        <dbReference type="ARBA" id="ARBA00022723"/>
    </source>
</evidence>
<dbReference type="OrthoDB" id="1470350at2759"/>
<dbReference type="GeneID" id="9093704"/>
<dbReference type="EMBL" id="KN294016">
    <property type="protein sequence ID" value="EEH37250.1"/>
    <property type="molecule type" value="Genomic_DNA"/>
</dbReference>
<dbReference type="KEGG" id="pbl:PAAG_07806"/>
<comment type="similarity">
    <text evidence="2 8">Belongs to the cytochrome P450 family.</text>
</comment>
<dbReference type="VEuPathDB" id="FungiDB:PAAG_07806"/>
<evidence type="ECO:0000256" key="2">
    <source>
        <dbReference type="ARBA" id="ARBA00010617"/>
    </source>
</evidence>
<dbReference type="GO" id="GO:0005506">
    <property type="term" value="F:iron ion binding"/>
    <property type="evidence" value="ECO:0007669"/>
    <property type="project" value="InterPro"/>
</dbReference>
<dbReference type="InterPro" id="IPR050121">
    <property type="entry name" value="Cytochrome_P450_monoxygenase"/>
</dbReference>
<dbReference type="AlphaFoldDB" id="C1HA77"/>
<feature type="region of interest" description="Disordered" evidence="9">
    <location>
        <begin position="1"/>
        <end position="23"/>
    </location>
</feature>
<protein>
    <recommendedName>
        <fullName evidence="12">Cytochrome P450</fullName>
    </recommendedName>
</protein>
<dbReference type="GO" id="GO:0016705">
    <property type="term" value="F:oxidoreductase activity, acting on paired donors, with incorporation or reduction of molecular oxygen"/>
    <property type="evidence" value="ECO:0007669"/>
    <property type="project" value="InterPro"/>
</dbReference>
<evidence type="ECO:0000256" key="6">
    <source>
        <dbReference type="ARBA" id="ARBA00023004"/>
    </source>
</evidence>
<keyword evidence="7 8" id="KW-0503">Monooxygenase</keyword>
<keyword evidence="3 8" id="KW-0349">Heme</keyword>
<keyword evidence="6 8" id="KW-0408">Iron</keyword>
<dbReference type="InterPro" id="IPR017972">
    <property type="entry name" value="Cyt_P450_CS"/>
</dbReference>
<reference evidence="10 11" key="1">
    <citation type="journal article" date="2011" name="PLoS Genet.">
        <title>Comparative genomic analysis of human fungal pathogens causing paracoccidioidomycosis.</title>
        <authorList>
            <person name="Desjardins C.A."/>
            <person name="Champion M.D."/>
            <person name="Holder J.W."/>
            <person name="Muszewska A."/>
            <person name="Goldberg J."/>
            <person name="Bailao A.M."/>
            <person name="Brigido M.M."/>
            <person name="Ferreira M.E."/>
            <person name="Garcia A.M."/>
            <person name="Grynberg M."/>
            <person name="Gujja S."/>
            <person name="Heiman D.I."/>
            <person name="Henn M.R."/>
            <person name="Kodira C.D."/>
            <person name="Leon-Narvaez H."/>
            <person name="Longo L.V."/>
            <person name="Ma L.J."/>
            <person name="Malavazi I."/>
            <person name="Matsuo A.L."/>
            <person name="Morais F.V."/>
            <person name="Pereira M."/>
            <person name="Rodriguez-Brito S."/>
            <person name="Sakthikumar S."/>
            <person name="Salem-Izacc S.M."/>
            <person name="Sykes S.M."/>
            <person name="Teixeira M.M."/>
            <person name="Vallejo M.C."/>
            <person name="Walter M.E."/>
            <person name="Yandava C."/>
            <person name="Young S."/>
            <person name="Zeng Q."/>
            <person name="Zucker J."/>
            <person name="Felipe M.S."/>
            <person name="Goldman G.H."/>
            <person name="Haas B.J."/>
            <person name="McEwen J.G."/>
            <person name="Nino-Vega G."/>
            <person name="Puccia R."/>
            <person name="San-Blas G."/>
            <person name="Soares C.M."/>
            <person name="Birren B.W."/>
            <person name="Cuomo C.A."/>
        </authorList>
    </citation>
    <scope>NUCLEOTIDE SEQUENCE [LARGE SCALE GENOMIC DNA]</scope>
    <source>
        <strain evidence="11">ATCC MYA-826 / Pb01</strain>
    </source>
</reference>
<keyword evidence="11" id="KW-1185">Reference proteome</keyword>
<dbReference type="Proteomes" id="UP000002059">
    <property type="component" value="Partially assembled WGS sequence"/>
</dbReference>
<gene>
    <name evidence="10" type="ORF">PAAG_07806</name>
</gene>
<evidence type="ECO:0000313" key="10">
    <source>
        <dbReference type="EMBL" id="EEH37250.1"/>
    </source>
</evidence>
<dbReference type="InterPro" id="IPR001128">
    <property type="entry name" value="Cyt_P450"/>
</dbReference>
<dbReference type="Pfam" id="PF00067">
    <property type="entry name" value="p450"/>
    <property type="match status" value="1"/>
</dbReference>
<name>C1HA77_PARBA</name>